<feature type="region of interest" description="Disordered" evidence="6">
    <location>
        <begin position="333"/>
        <end position="365"/>
    </location>
</feature>
<evidence type="ECO:0000256" key="3">
    <source>
        <dbReference type="ARBA" id="ARBA00022771"/>
    </source>
</evidence>
<keyword evidence="3 5" id="KW-0863">Zinc-finger</keyword>
<evidence type="ECO:0000256" key="4">
    <source>
        <dbReference type="ARBA" id="ARBA00022833"/>
    </source>
</evidence>
<dbReference type="InterPro" id="IPR001164">
    <property type="entry name" value="ArfGAP_dom"/>
</dbReference>
<accession>A0A2A3EEE0</accession>
<evidence type="ECO:0000256" key="6">
    <source>
        <dbReference type="SAM" id="MobiDB-lite"/>
    </source>
</evidence>
<dbReference type="STRING" id="94128.A0A2A3EEE0"/>
<evidence type="ECO:0000256" key="1">
    <source>
        <dbReference type="ARBA" id="ARBA00022468"/>
    </source>
</evidence>
<dbReference type="Pfam" id="PF01412">
    <property type="entry name" value="ArfGap"/>
    <property type="match status" value="1"/>
</dbReference>
<dbReference type="InterPro" id="IPR037278">
    <property type="entry name" value="ARFGAP/RecO"/>
</dbReference>
<dbReference type="CDD" id="cd08831">
    <property type="entry name" value="ArfGap_ArfGap2_3_like"/>
    <property type="match status" value="1"/>
</dbReference>
<dbReference type="Proteomes" id="UP000242457">
    <property type="component" value="Unassembled WGS sequence"/>
</dbReference>
<keyword evidence="2" id="KW-0479">Metal-binding</keyword>
<dbReference type="EMBL" id="KZ288267">
    <property type="protein sequence ID" value="PBC30097.1"/>
    <property type="molecule type" value="Genomic_DNA"/>
</dbReference>
<dbReference type="GO" id="GO:0005096">
    <property type="term" value="F:GTPase activator activity"/>
    <property type="evidence" value="ECO:0007669"/>
    <property type="project" value="UniProtKB-KW"/>
</dbReference>
<dbReference type="Gene3D" id="1.10.220.150">
    <property type="entry name" value="Arf GTPase activating protein"/>
    <property type="match status" value="1"/>
</dbReference>
<dbReference type="InterPro" id="IPR038508">
    <property type="entry name" value="ArfGAP_dom_sf"/>
</dbReference>
<reference evidence="8 9" key="1">
    <citation type="submission" date="2014-07" db="EMBL/GenBank/DDBJ databases">
        <title>Genomic and transcriptomic analysis on Apis cerana provide comprehensive insights into honey bee biology.</title>
        <authorList>
            <person name="Diao Q."/>
            <person name="Sun L."/>
            <person name="Zheng H."/>
            <person name="Zheng H."/>
            <person name="Xu S."/>
            <person name="Wang S."/>
            <person name="Zeng Z."/>
            <person name="Hu F."/>
            <person name="Su S."/>
            <person name="Wu J."/>
        </authorList>
    </citation>
    <scope>NUCLEOTIDE SEQUENCE [LARGE SCALE GENOMIC DNA]</scope>
    <source>
        <tissue evidence="8">Pupae without intestine</tissue>
    </source>
</reference>
<dbReference type="GO" id="GO:0000139">
    <property type="term" value="C:Golgi membrane"/>
    <property type="evidence" value="ECO:0007669"/>
    <property type="project" value="GOC"/>
</dbReference>
<dbReference type="SMART" id="SM00105">
    <property type="entry name" value="ArfGap"/>
    <property type="match status" value="1"/>
</dbReference>
<feature type="compositionally biased region" description="Polar residues" evidence="6">
    <location>
        <begin position="350"/>
        <end position="362"/>
    </location>
</feature>
<evidence type="ECO:0000313" key="9">
    <source>
        <dbReference type="Proteomes" id="UP000242457"/>
    </source>
</evidence>
<protein>
    <submittedName>
        <fullName evidence="8">ADP-ribosylation factor GTPase-activating protein</fullName>
    </submittedName>
</protein>
<gene>
    <name evidence="8" type="ORF">APICC_05728</name>
</gene>
<dbReference type="GO" id="GO:0008270">
    <property type="term" value="F:zinc ion binding"/>
    <property type="evidence" value="ECO:0007669"/>
    <property type="project" value="UniProtKB-KW"/>
</dbReference>
<dbReference type="PROSITE" id="PS50115">
    <property type="entry name" value="ARFGAP"/>
    <property type="match status" value="1"/>
</dbReference>
<dbReference type="PANTHER" id="PTHR45686:SF4">
    <property type="entry name" value="ADP-RIBOSYLATION FACTOR GTPASE ACTIVATING PROTEIN 3, ISOFORM H"/>
    <property type="match status" value="1"/>
</dbReference>
<evidence type="ECO:0000313" key="8">
    <source>
        <dbReference type="EMBL" id="PBC30097.1"/>
    </source>
</evidence>
<evidence type="ECO:0000256" key="2">
    <source>
        <dbReference type="ARBA" id="ARBA00022723"/>
    </source>
</evidence>
<keyword evidence="4" id="KW-0862">Zinc</keyword>
<dbReference type="GO" id="GO:0048205">
    <property type="term" value="P:COPI coating of Golgi vesicle"/>
    <property type="evidence" value="ECO:0007669"/>
    <property type="project" value="TreeGrafter"/>
</dbReference>
<evidence type="ECO:0000259" key="7">
    <source>
        <dbReference type="PROSITE" id="PS50115"/>
    </source>
</evidence>
<dbReference type="PRINTS" id="PR00405">
    <property type="entry name" value="REVINTRACTNG"/>
</dbReference>
<organism evidence="8 9">
    <name type="scientific">Apis cerana cerana</name>
    <name type="common">Oriental honeybee</name>
    <dbReference type="NCBI Taxonomy" id="94128"/>
    <lineage>
        <taxon>Eukaryota</taxon>
        <taxon>Metazoa</taxon>
        <taxon>Ecdysozoa</taxon>
        <taxon>Arthropoda</taxon>
        <taxon>Hexapoda</taxon>
        <taxon>Insecta</taxon>
        <taxon>Pterygota</taxon>
        <taxon>Neoptera</taxon>
        <taxon>Endopterygota</taxon>
        <taxon>Hymenoptera</taxon>
        <taxon>Apocrita</taxon>
        <taxon>Aculeata</taxon>
        <taxon>Apoidea</taxon>
        <taxon>Anthophila</taxon>
        <taxon>Apidae</taxon>
        <taxon>Apis</taxon>
    </lineage>
</organism>
<dbReference type="PANTHER" id="PTHR45686">
    <property type="entry name" value="ADP-RIBOSYLATION FACTOR GTPASE ACTIVATING PROTEIN 3, ISOFORM H-RELATED"/>
    <property type="match status" value="1"/>
</dbReference>
<keyword evidence="9" id="KW-1185">Reference proteome</keyword>
<proteinExistence type="predicted"/>
<evidence type="ECO:0000256" key="5">
    <source>
        <dbReference type="PROSITE-ProRule" id="PRU00288"/>
    </source>
</evidence>
<dbReference type="OrthoDB" id="983479at2759"/>
<dbReference type="FunFam" id="1.10.220.150:FF:000004">
    <property type="entry name" value="Putative ADP-ribosylation factor GTPase-activating protein 2"/>
    <property type="match status" value="1"/>
</dbReference>
<dbReference type="AlphaFoldDB" id="A0A2A3EEE0"/>
<sequence>MADPAPSKNDIEEIFKRLRAIPTNKTCFDCNAKNPAWSSVTYGVFLCIDCSAVHRGLGVHLTFVRSTQLDTNWTWLQLRNMQLGGNANAKKYFAQHNCSTTDAQQKYNSRAAMQYREKLAQASAQAMRRYGTKVILPSTKNKTMLHLDEGPTLMSEEQGEIDFFKEHENTEAHSKSSMYTEENSVSNSSICNSILNNENKNNQKDCLESAANSLGPTVKLSDSTSNLISERKSTIGVRKIQNKRSGFGKKAGGLGAQRVKTNFDELEKSVAEAIKEPQEKDNQENIKKEQEEFATRLAYRYEKNLNEQAKKMEQKMKQLDPSKATQAERLGMGFNSRSGASHSALGDMRTITQETSSKTITASEPRPRDIDIERDLFISLDEFYAALSTPYSSNTNNKSRNEEVIVIAEPEPPKRIVPSNKVNVGKTDNKTMIEGEAQKKFGSAKAISSDQYFQDSKDDDSWERKSNLRRFEGSSSISSADYFGTGNSTATSPTASLSMRLSGGRADVDLDDVRESVRQGVYKVAGRLSSLANAAVSSLQDRYGL</sequence>
<dbReference type="SUPFAM" id="SSF57863">
    <property type="entry name" value="ArfGap/RecO-like zinc finger"/>
    <property type="match status" value="1"/>
</dbReference>
<keyword evidence="1" id="KW-0343">GTPase activation</keyword>
<feature type="domain" description="Arf-GAP" evidence="7">
    <location>
        <begin position="12"/>
        <end position="129"/>
    </location>
</feature>
<name>A0A2A3EEE0_APICC</name>